<dbReference type="AlphaFoldDB" id="A0A5N5FMK5"/>
<dbReference type="Gene3D" id="1.25.40.10">
    <property type="entry name" value="Tetratricopeptide repeat domain"/>
    <property type="match status" value="1"/>
</dbReference>
<evidence type="ECO:0000313" key="4">
    <source>
        <dbReference type="Proteomes" id="UP000327157"/>
    </source>
</evidence>
<dbReference type="PANTHER" id="PTHR47926:SF353">
    <property type="entry name" value="DYW DOMAIN-CONTAINING PROTEIN"/>
    <property type="match status" value="1"/>
</dbReference>
<evidence type="ECO:0000313" key="3">
    <source>
        <dbReference type="EMBL" id="KAB2602901.1"/>
    </source>
</evidence>
<name>A0A5N5FMK5_9ROSA</name>
<reference evidence="3 4" key="1">
    <citation type="submission" date="2019-09" db="EMBL/GenBank/DDBJ databases">
        <authorList>
            <person name="Ou C."/>
        </authorList>
    </citation>
    <scope>NUCLEOTIDE SEQUENCE [LARGE SCALE GENOMIC DNA]</scope>
    <source>
        <strain evidence="3">S2</strain>
        <tissue evidence="3">Leaf</tissue>
    </source>
</reference>
<dbReference type="Proteomes" id="UP000327157">
    <property type="component" value="Chromosome 10"/>
</dbReference>
<sequence>MINGYADNGLGDDGLQMFEVMREKGLQPNSETFVAVFSTCASADAVEETFIHFESMKTEYGISAGVDHYMGVLDVLGKCGHLNEAIDYIEKLPFEPTVLVGRL</sequence>
<feature type="repeat" description="PPR" evidence="2">
    <location>
        <begin position="1"/>
        <end position="28"/>
    </location>
</feature>
<dbReference type="InterPro" id="IPR046960">
    <property type="entry name" value="PPR_At4g14850-like_plant"/>
</dbReference>
<dbReference type="NCBIfam" id="TIGR00756">
    <property type="entry name" value="PPR"/>
    <property type="match status" value="1"/>
</dbReference>
<dbReference type="OrthoDB" id="1372509at2759"/>
<reference evidence="4" key="2">
    <citation type="submission" date="2019-10" db="EMBL/GenBank/DDBJ databases">
        <title>A de novo genome assembly of a pear dwarfing rootstock.</title>
        <authorList>
            <person name="Wang F."/>
            <person name="Wang J."/>
            <person name="Li S."/>
            <person name="Zhang Y."/>
            <person name="Fang M."/>
            <person name="Ma L."/>
            <person name="Zhao Y."/>
            <person name="Jiang S."/>
        </authorList>
    </citation>
    <scope>NUCLEOTIDE SEQUENCE [LARGE SCALE GENOMIC DNA]</scope>
</reference>
<protein>
    <submittedName>
        <fullName evidence="3">Pentatricopeptide repeat-containing protein</fullName>
    </submittedName>
</protein>
<dbReference type="PROSITE" id="PS51375">
    <property type="entry name" value="PPR"/>
    <property type="match status" value="1"/>
</dbReference>
<dbReference type="EMBL" id="SMOL01000695">
    <property type="protein sequence ID" value="KAB2602901.1"/>
    <property type="molecule type" value="Genomic_DNA"/>
</dbReference>
<evidence type="ECO:0000256" key="2">
    <source>
        <dbReference type="PROSITE-ProRule" id="PRU00708"/>
    </source>
</evidence>
<dbReference type="InterPro" id="IPR011990">
    <property type="entry name" value="TPR-like_helical_dom_sf"/>
</dbReference>
<dbReference type="InterPro" id="IPR002885">
    <property type="entry name" value="PPR_rpt"/>
</dbReference>
<dbReference type="PANTHER" id="PTHR47926">
    <property type="entry name" value="PENTATRICOPEPTIDE REPEAT-CONTAINING PROTEIN"/>
    <property type="match status" value="1"/>
</dbReference>
<gene>
    <name evidence="3" type="ORF">D8674_003906</name>
</gene>
<dbReference type="Pfam" id="PF13041">
    <property type="entry name" value="PPR_2"/>
    <property type="match status" value="1"/>
</dbReference>
<keyword evidence="4" id="KW-1185">Reference proteome</keyword>
<keyword evidence="1" id="KW-0677">Repeat</keyword>
<dbReference type="GO" id="GO:0003723">
    <property type="term" value="F:RNA binding"/>
    <property type="evidence" value="ECO:0007669"/>
    <property type="project" value="InterPro"/>
</dbReference>
<proteinExistence type="predicted"/>
<comment type="caution">
    <text evidence="3">The sequence shown here is derived from an EMBL/GenBank/DDBJ whole genome shotgun (WGS) entry which is preliminary data.</text>
</comment>
<reference evidence="3 4" key="3">
    <citation type="submission" date="2019-11" db="EMBL/GenBank/DDBJ databases">
        <title>A de novo genome assembly of a pear dwarfing rootstock.</title>
        <authorList>
            <person name="Wang F."/>
            <person name="Wang J."/>
            <person name="Li S."/>
            <person name="Zhang Y."/>
            <person name="Fang M."/>
            <person name="Ma L."/>
            <person name="Zhao Y."/>
            <person name="Jiang S."/>
        </authorList>
    </citation>
    <scope>NUCLEOTIDE SEQUENCE [LARGE SCALE GENOMIC DNA]</scope>
    <source>
        <strain evidence="3">S2</strain>
        <tissue evidence="3">Leaf</tissue>
    </source>
</reference>
<organism evidence="3 4">
    <name type="scientific">Pyrus ussuriensis x Pyrus communis</name>
    <dbReference type="NCBI Taxonomy" id="2448454"/>
    <lineage>
        <taxon>Eukaryota</taxon>
        <taxon>Viridiplantae</taxon>
        <taxon>Streptophyta</taxon>
        <taxon>Embryophyta</taxon>
        <taxon>Tracheophyta</taxon>
        <taxon>Spermatophyta</taxon>
        <taxon>Magnoliopsida</taxon>
        <taxon>eudicotyledons</taxon>
        <taxon>Gunneridae</taxon>
        <taxon>Pentapetalae</taxon>
        <taxon>rosids</taxon>
        <taxon>fabids</taxon>
        <taxon>Rosales</taxon>
        <taxon>Rosaceae</taxon>
        <taxon>Amygdaloideae</taxon>
        <taxon>Maleae</taxon>
        <taxon>Pyrus</taxon>
    </lineage>
</organism>
<accession>A0A5N5FMK5</accession>
<dbReference type="Pfam" id="PF01535">
    <property type="entry name" value="PPR"/>
    <property type="match status" value="1"/>
</dbReference>
<evidence type="ECO:0000256" key="1">
    <source>
        <dbReference type="ARBA" id="ARBA00022737"/>
    </source>
</evidence>
<dbReference type="GO" id="GO:0009451">
    <property type="term" value="P:RNA modification"/>
    <property type="evidence" value="ECO:0007669"/>
    <property type="project" value="InterPro"/>
</dbReference>